<proteinExistence type="predicted"/>
<sequence length="336" mass="35844">MSEPSQITIRGPVDLIALVPHLLGFVPTAGDVIVVGMRASNIVMTAGSPLGDLSTTHELQAAVDDLAGPIGNANIDSAAVIGYGDLQHMTPAIDTLHGFLTSHDIAVVEAICVAEGRYHPRQPAEGVADGIPFDATTTTVAAMVHAGSAALPNRAALVEQFKPVTGQDRAAMHAATLRAWHRLRHITARADDPDDIVDKAGRHAAATAYERHNNGDRLTDDEAAWFTVLLTRVTVRDYVFRRTHGHDGHVTLWTDLTRRAEPALAAAPATLLAFAAWRMGNGSVANIALERALDADPEYGMARLLVTALVNGLPAHRIDEHVFLADDPLTRPPTVT</sequence>
<organism evidence="1 2">
    <name type="scientific">Virgisporangium ochraceum</name>
    <dbReference type="NCBI Taxonomy" id="65505"/>
    <lineage>
        <taxon>Bacteria</taxon>
        <taxon>Bacillati</taxon>
        <taxon>Actinomycetota</taxon>
        <taxon>Actinomycetes</taxon>
        <taxon>Micromonosporales</taxon>
        <taxon>Micromonosporaceae</taxon>
        <taxon>Virgisporangium</taxon>
    </lineage>
</organism>
<comment type="caution">
    <text evidence="1">The sequence shown here is derived from an EMBL/GenBank/DDBJ whole genome shotgun (WGS) entry which is preliminary data.</text>
</comment>
<name>A0A8J4EGV0_9ACTN</name>
<dbReference type="Proteomes" id="UP000635606">
    <property type="component" value="Unassembled WGS sequence"/>
</dbReference>
<evidence type="ECO:0000313" key="2">
    <source>
        <dbReference type="Proteomes" id="UP000635606"/>
    </source>
</evidence>
<dbReference type="Pfam" id="PF13830">
    <property type="entry name" value="DUF4192"/>
    <property type="match status" value="1"/>
</dbReference>
<dbReference type="RefSeq" id="WP_203933890.1">
    <property type="nucleotide sequence ID" value="NZ_BOPH01000129.1"/>
</dbReference>
<keyword evidence="2" id="KW-1185">Reference proteome</keyword>
<evidence type="ECO:0000313" key="1">
    <source>
        <dbReference type="EMBL" id="GIJ74081.1"/>
    </source>
</evidence>
<reference evidence="1" key="1">
    <citation type="submission" date="2021-01" db="EMBL/GenBank/DDBJ databases">
        <title>Whole genome shotgun sequence of Virgisporangium ochraceum NBRC 16418.</title>
        <authorList>
            <person name="Komaki H."/>
            <person name="Tamura T."/>
        </authorList>
    </citation>
    <scope>NUCLEOTIDE SEQUENCE</scope>
    <source>
        <strain evidence="1">NBRC 16418</strain>
    </source>
</reference>
<gene>
    <name evidence="1" type="ORF">Voc01_089980</name>
</gene>
<dbReference type="EMBL" id="BOPH01000129">
    <property type="protein sequence ID" value="GIJ74081.1"/>
    <property type="molecule type" value="Genomic_DNA"/>
</dbReference>
<dbReference type="AlphaFoldDB" id="A0A8J4EGV0"/>
<evidence type="ECO:0008006" key="3">
    <source>
        <dbReference type="Google" id="ProtNLM"/>
    </source>
</evidence>
<protein>
    <recommendedName>
        <fullName evidence="3">DUF4192 domain-containing protein</fullName>
    </recommendedName>
</protein>
<accession>A0A8J4EGV0</accession>
<dbReference type="InterPro" id="IPR025447">
    <property type="entry name" value="DUF4192"/>
</dbReference>